<gene>
    <name evidence="3" type="ORF">GF068_19995</name>
</gene>
<feature type="region of interest" description="Disordered" evidence="1">
    <location>
        <begin position="300"/>
        <end position="336"/>
    </location>
</feature>
<feature type="signal peptide" evidence="2">
    <location>
        <begin position="1"/>
        <end position="22"/>
    </location>
</feature>
<evidence type="ECO:0000256" key="1">
    <source>
        <dbReference type="SAM" id="MobiDB-lite"/>
    </source>
</evidence>
<dbReference type="NCBIfam" id="NF038133">
    <property type="entry name" value="choice_anch_L"/>
    <property type="match status" value="1"/>
</dbReference>
<evidence type="ECO:0000313" key="4">
    <source>
        <dbReference type="Proteomes" id="UP000440224"/>
    </source>
</evidence>
<evidence type="ECO:0000313" key="3">
    <source>
        <dbReference type="EMBL" id="MRG94184.1"/>
    </source>
</evidence>
<feature type="chain" id="PRO_5026999492" evidence="2">
    <location>
        <begin position="23"/>
        <end position="378"/>
    </location>
</feature>
<dbReference type="InterPro" id="IPR049804">
    <property type="entry name" value="Choice_anch_L"/>
</dbReference>
<accession>A0A6N7PVT4</accession>
<evidence type="ECO:0000256" key="2">
    <source>
        <dbReference type="SAM" id="SignalP"/>
    </source>
</evidence>
<dbReference type="EMBL" id="WJIE01000005">
    <property type="protein sequence ID" value="MRG94184.1"/>
    <property type="molecule type" value="Genomic_DNA"/>
</dbReference>
<proteinExistence type="predicted"/>
<keyword evidence="2" id="KW-0732">Signal</keyword>
<organism evidence="3 4">
    <name type="scientific">Polyangium spumosum</name>
    <dbReference type="NCBI Taxonomy" id="889282"/>
    <lineage>
        <taxon>Bacteria</taxon>
        <taxon>Pseudomonadati</taxon>
        <taxon>Myxococcota</taxon>
        <taxon>Polyangia</taxon>
        <taxon>Polyangiales</taxon>
        <taxon>Polyangiaceae</taxon>
        <taxon>Polyangium</taxon>
    </lineage>
</organism>
<keyword evidence="4" id="KW-1185">Reference proteome</keyword>
<reference evidence="3 4" key="1">
    <citation type="submission" date="2019-10" db="EMBL/GenBank/DDBJ databases">
        <title>A soil myxobacterium in the family Polyangiaceae.</title>
        <authorList>
            <person name="Li Y."/>
            <person name="Wang J."/>
        </authorList>
    </citation>
    <scope>NUCLEOTIDE SEQUENCE [LARGE SCALE GENOMIC DNA]</scope>
    <source>
        <strain evidence="3 4">DSM 14734</strain>
    </source>
</reference>
<dbReference type="OrthoDB" id="904022at2"/>
<sequence>MRHLLVLPAAMSALVYGASASAALTLGTTGDADILASRIHAGGQAITITSAIYSGSLHAAATYTEGPLGIADGALLTTGQAHIALPPSDSGAAGADNALPGDPLCDALIPGFQSHDATKLTITFDLAPGFDGISFQSIFGSEEYQEYVGSTYNDVYAVYLNGAQVVFDDAGNPITVNGPFFSSEAVIVAPETQCEYDGSTSLLTTRAPLLGASVDNVLEIVICDAGDHVLDSGVFLANLNGCVGDDCSGTLPCGLVDGDGDGATSCDDCDDTDPTVHAGAFGICCEDGDGDGVCDDEDACPDTEPTEPNPTLGVNRWSTGGGDGDADTTSPPIFGRRRSHTIVDTDGCSCAQLLEELGFGEEDAMQECSIGGGETWGG</sequence>
<comment type="caution">
    <text evidence="3">The sequence shown here is derived from an EMBL/GenBank/DDBJ whole genome shotgun (WGS) entry which is preliminary data.</text>
</comment>
<protein>
    <submittedName>
        <fullName evidence="3">Uncharacterized protein</fullName>
    </submittedName>
</protein>
<name>A0A6N7PVT4_9BACT</name>
<dbReference type="Proteomes" id="UP000440224">
    <property type="component" value="Unassembled WGS sequence"/>
</dbReference>
<dbReference type="AlphaFoldDB" id="A0A6N7PVT4"/>